<evidence type="ECO:0000313" key="3">
    <source>
        <dbReference type="Proteomes" id="UP001497602"/>
    </source>
</evidence>
<evidence type="ECO:0000256" key="1">
    <source>
        <dbReference type="SAM" id="Phobius"/>
    </source>
</evidence>
<keyword evidence="1" id="KW-0472">Membrane</keyword>
<comment type="caution">
    <text evidence="2">The sequence shown here is derived from an EMBL/GenBank/DDBJ whole genome shotgun (WGS) entry which is preliminary data.</text>
</comment>
<feature type="transmembrane region" description="Helical" evidence="1">
    <location>
        <begin position="7"/>
        <end position="26"/>
    </location>
</feature>
<keyword evidence="3" id="KW-1185">Reference proteome</keyword>
<keyword evidence="1" id="KW-0812">Transmembrane</keyword>
<evidence type="ECO:0008006" key="4">
    <source>
        <dbReference type="Google" id="ProtNLM"/>
    </source>
</evidence>
<dbReference type="EMBL" id="CAXJRC010000042">
    <property type="protein sequence ID" value="CAL2107999.1"/>
    <property type="molecule type" value="Genomic_DNA"/>
</dbReference>
<dbReference type="Proteomes" id="UP001497602">
    <property type="component" value="Unassembled WGS sequence"/>
</dbReference>
<keyword evidence="1" id="KW-1133">Transmembrane helix</keyword>
<accession>A0ABM9PQI0</accession>
<gene>
    <name evidence="2" type="ORF">T190115A13A_50241</name>
</gene>
<sequence>MTKQQKTYLLMIAVIAVWGIIGYQIYSHLNPEEEELPETVFQKTASIKKMNKELYTVQKHNRDPFLGKLANQPKKKRKATTKKKNTTPVIFPNIIYNGIVESGNTKSYIVTINSNQEFMKPNSVRNEIKLLSGTPEEITIIYKGEKKIIPLKQ</sequence>
<reference evidence="2 3" key="1">
    <citation type="submission" date="2024-05" db="EMBL/GenBank/DDBJ databases">
        <authorList>
            <person name="Duchaud E."/>
        </authorList>
    </citation>
    <scope>NUCLEOTIDE SEQUENCE [LARGE SCALE GENOMIC DNA]</scope>
    <source>
        <strain evidence="2">Ena-SAMPLE-TAB-13-05-2024-13:56:06:370-140305</strain>
    </source>
</reference>
<evidence type="ECO:0000313" key="2">
    <source>
        <dbReference type="EMBL" id="CAL2107999.1"/>
    </source>
</evidence>
<dbReference type="RefSeq" id="WP_348703023.1">
    <property type="nucleotide sequence ID" value="NZ_CAXIYA010000011.1"/>
</dbReference>
<name>A0ABM9PQI0_9FLAO</name>
<organism evidence="2 3">
    <name type="scientific">Tenacibaculum vairaonense</name>
    <dbReference type="NCBI Taxonomy" id="3137860"/>
    <lineage>
        <taxon>Bacteria</taxon>
        <taxon>Pseudomonadati</taxon>
        <taxon>Bacteroidota</taxon>
        <taxon>Flavobacteriia</taxon>
        <taxon>Flavobacteriales</taxon>
        <taxon>Flavobacteriaceae</taxon>
        <taxon>Tenacibaculum</taxon>
    </lineage>
</organism>
<protein>
    <recommendedName>
        <fullName evidence="4">Type II secretion system protein GspC N-terminal domain-containing protein</fullName>
    </recommendedName>
</protein>
<proteinExistence type="predicted"/>